<dbReference type="InterPro" id="IPR015421">
    <property type="entry name" value="PyrdxlP-dep_Trfase_major"/>
</dbReference>
<dbReference type="PANTHER" id="PTHR11808">
    <property type="entry name" value="TRANS-SULFURATION ENZYME FAMILY MEMBER"/>
    <property type="match status" value="1"/>
</dbReference>
<dbReference type="HOGENOM" id="CLU_018986_2_0_1"/>
<dbReference type="Pfam" id="PF01053">
    <property type="entry name" value="Cys_Met_Meta_PP"/>
    <property type="match status" value="1"/>
</dbReference>
<keyword evidence="5" id="KW-0456">Lyase</keyword>
<organism evidence="5 6">
    <name type="scientific">Trichosporon asahii var. asahii (strain ATCC 90039 / CBS 2479 / JCM 2466 / KCTC 7840 / NBRC 103889/ NCYC 2677 / UAMH 7654)</name>
    <name type="common">Yeast</name>
    <dbReference type="NCBI Taxonomy" id="1186058"/>
    <lineage>
        <taxon>Eukaryota</taxon>
        <taxon>Fungi</taxon>
        <taxon>Dikarya</taxon>
        <taxon>Basidiomycota</taxon>
        <taxon>Agaricomycotina</taxon>
        <taxon>Tremellomycetes</taxon>
        <taxon>Trichosporonales</taxon>
        <taxon>Trichosporonaceae</taxon>
        <taxon>Trichosporon</taxon>
    </lineage>
</organism>
<dbReference type="FunFam" id="3.40.640.10:FF:000046">
    <property type="entry name" value="Cystathionine gamma-lyase"/>
    <property type="match status" value="1"/>
</dbReference>
<dbReference type="GO" id="GO:0019346">
    <property type="term" value="P:transsulfuration"/>
    <property type="evidence" value="ECO:0007669"/>
    <property type="project" value="InterPro"/>
</dbReference>
<dbReference type="InterPro" id="IPR000277">
    <property type="entry name" value="Cys/Met-Metab_PyrdxlP-dep_enz"/>
</dbReference>
<dbReference type="InterPro" id="IPR015424">
    <property type="entry name" value="PyrdxlP-dep_Trfase"/>
</dbReference>
<dbReference type="GO" id="GO:0005737">
    <property type="term" value="C:cytoplasm"/>
    <property type="evidence" value="ECO:0007669"/>
    <property type="project" value="TreeGrafter"/>
</dbReference>
<dbReference type="SMR" id="J6ENB1"/>
<name>J6ENB1_TRIAS</name>
<comment type="similarity">
    <text evidence="4">Belongs to the trans-sulfuration enzymes family.</text>
</comment>
<evidence type="ECO:0000313" key="5">
    <source>
        <dbReference type="EMBL" id="EJT45839.1"/>
    </source>
</evidence>
<proteinExistence type="inferred from homology"/>
<evidence type="ECO:0000256" key="4">
    <source>
        <dbReference type="RuleBase" id="RU362118"/>
    </source>
</evidence>
<dbReference type="AlphaFoldDB" id="J6ENB1"/>
<comment type="cofactor">
    <cofactor evidence="1 4">
        <name>pyridoxal 5'-phosphate</name>
        <dbReference type="ChEBI" id="CHEBI:597326"/>
    </cofactor>
</comment>
<dbReference type="Proteomes" id="UP000002748">
    <property type="component" value="Unassembled WGS sequence"/>
</dbReference>
<gene>
    <name evidence="5" type="ORF">A1Q1_05752</name>
</gene>
<dbReference type="PIRSF" id="PIRSF001434">
    <property type="entry name" value="CGS"/>
    <property type="match status" value="1"/>
</dbReference>
<dbReference type="Gene3D" id="3.90.1150.10">
    <property type="entry name" value="Aspartate Aminotransferase, domain 1"/>
    <property type="match status" value="1"/>
</dbReference>
<sequence length="391" mass="41429">MDWHPETQAVHGHAAVPMRADPVAPAIYYSSTFRAADAAEFAQMASEPRHAGFYTRYGNPTHEQAAAVLAGLEGTEVAMLTASGMGAISTAVIALLKAGDHAIAQSRHYMATAKLFDELLPRYGVKTSVVEQSDLAALEAAITPETKIIYVETPANPTLVLTDLAGVVAIAKKHGIVVLADNTFAGPLNTRPADLGVDVVLHSATKSLGGHSDITAGAICTTKALAEQMWDTSLTLGSTLSPMDAWLLLRGMRTLPLRMGRINENALALAAWLEEQPQVEAVYYPMLASHPQHAIAKKQMKGGGPVVALALKGGYDPTSRFVAALKLASQAVSLGGVETLAVHTAAMWSGSMNEEQMKTAGISPNFVRLSVGIENIEDLKRDFAQALTEVQ</sequence>
<feature type="modified residue" description="N6-(pyridoxal phosphate)lysine" evidence="3">
    <location>
        <position position="206"/>
    </location>
</feature>
<dbReference type="RefSeq" id="XP_014176436.1">
    <property type="nucleotide sequence ID" value="XM_014320961.1"/>
</dbReference>
<keyword evidence="2 3" id="KW-0663">Pyridoxal phosphate</keyword>
<reference evidence="5 6" key="1">
    <citation type="journal article" date="2012" name="Eukaryot. Cell">
        <title>Draft genome sequence of CBS 2479, the standard type strain of Trichosporon asahii.</title>
        <authorList>
            <person name="Yang R.Y."/>
            <person name="Li H.T."/>
            <person name="Zhu H."/>
            <person name="Zhou G.P."/>
            <person name="Wang M."/>
            <person name="Wang L."/>
        </authorList>
    </citation>
    <scope>NUCLEOTIDE SEQUENCE [LARGE SCALE GENOMIC DNA]</scope>
    <source>
        <strain evidence="6">ATCC 90039 / CBS 2479 / JCM 2466 / KCTC 7840 / NCYC 2677 / UAMH 7654</strain>
    </source>
</reference>
<dbReference type="InterPro" id="IPR015422">
    <property type="entry name" value="PyrdxlP-dep_Trfase_small"/>
</dbReference>
<dbReference type="OrthoDB" id="3512640at2759"/>
<evidence type="ECO:0000256" key="1">
    <source>
        <dbReference type="ARBA" id="ARBA00001933"/>
    </source>
</evidence>
<evidence type="ECO:0000256" key="2">
    <source>
        <dbReference type="ARBA" id="ARBA00022898"/>
    </source>
</evidence>
<dbReference type="SUPFAM" id="SSF53383">
    <property type="entry name" value="PLP-dependent transferases"/>
    <property type="match status" value="1"/>
</dbReference>
<dbReference type="GO" id="GO:0030170">
    <property type="term" value="F:pyridoxal phosphate binding"/>
    <property type="evidence" value="ECO:0007669"/>
    <property type="project" value="InterPro"/>
</dbReference>
<protein>
    <submittedName>
        <fullName evidence="5">Cystathionine beta-lyase</fullName>
    </submittedName>
</protein>
<evidence type="ECO:0000313" key="6">
    <source>
        <dbReference type="Proteomes" id="UP000002748"/>
    </source>
</evidence>
<comment type="caution">
    <text evidence="5">The sequence shown here is derived from an EMBL/GenBank/DDBJ whole genome shotgun (WGS) entry which is preliminary data.</text>
</comment>
<dbReference type="EMBL" id="ALBS01000321">
    <property type="protein sequence ID" value="EJT45839.1"/>
    <property type="molecule type" value="Genomic_DNA"/>
</dbReference>
<evidence type="ECO:0000256" key="3">
    <source>
        <dbReference type="PIRSR" id="PIRSR001434-2"/>
    </source>
</evidence>
<dbReference type="GO" id="GO:0016846">
    <property type="term" value="F:carbon-sulfur lyase activity"/>
    <property type="evidence" value="ECO:0007669"/>
    <property type="project" value="TreeGrafter"/>
</dbReference>
<dbReference type="GeneID" id="25989264"/>
<dbReference type="VEuPathDB" id="FungiDB:A1Q1_05752"/>
<dbReference type="Gene3D" id="3.40.640.10">
    <property type="entry name" value="Type I PLP-dependent aspartate aminotransferase-like (Major domain)"/>
    <property type="match status" value="1"/>
</dbReference>
<dbReference type="KEGG" id="tasa:A1Q1_05752"/>
<dbReference type="CDD" id="cd00614">
    <property type="entry name" value="CGS_like"/>
    <property type="match status" value="1"/>
</dbReference>
<accession>J6ENB1</accession>
<dbReference type="PANTHER" id="PTHR11808:SF80">
    <property type="entry name" value="CYSTATHIONINE GAMMA-LYASE"/>
    <property type="match status" value="1"/>
</dbReference>